<dbReference type="OrthoDB" id="9762009at2"/>
<evidence type="ECO:0000313" key="9">
    <source>
        <dbReference type="EMBL" id="EJF52971.1"/>
    </source>
</evidence>
<dbReference type="GO" id="GO:0006793">
    <property type="term" value="P:phosphorus metabolic process"/>
    <property type="evidence" value="ECO:0007669"/>
    <property type="project" value="UniProtKB-ARBA"/>
</dbReference>
<dbReference type="RefSeq" id="WP_002658312.1">
    <property type="nucleotide sequence ID" value="NZ_JH719942.1"/>
</dbReference>
<dbReference type="SUPFAM" id="SSF56024">
    <property type="entry name" value="Phospholipase D/nuclease"/>
    <property type="match status" value="2"/>
</dbReference>
<evidence type="ECO:0000256" key="1">
    <source>
        <dbReference type="ARBA" id="ARBA00000798"/>
    </source>
</evidence>
<dbReference type="GO" id="GO:0004630">
    <property type="term" value="F:phospholipase D activity"/>
    <property type="evidence" value="ECO:0007669"/>
    <property type="project" value="UniProtKB-EC"/>
</dbReference>
<evidence type="ECO:0000256" key="2">
    <source>
        <dbReference type="ARBA" id="ARBA00008664"/>
    </source>
</evidence>
<accession>J0XVD6</accession>
<evidence type="ECO:0000256" key="6">
    <source>
        <dbReference type="ARBA" id="ARBA00023098"/>
    </source>
</evidence>
<comment type="catalytic activity">
    <reaction evidence="1">
        <text>a 1,2-diacyl-sn-glycero-3-phosphocholine + H2O = a 1,2-diacyl-sn-glycero-3-phosphate + choline + H(+)</text>
        <dbReference type="Rhea" id="RHEA:14445"/>
        <dbReference type="ChEBI" id="CHEBI:15354"/>
        <dbReference type="ChEBI" id="CHEBI:15377"/>
        <dbReference type="ChEBI" id="CHEBI:15378"/>
        <dbReference type="ChEBI" id="CHEBI:57643"/>
        <dbReference type="ChEBI" id="CHEBI:58608"/>
        <dbReference type="EC" id="3.1.4.4"/>
    </reaction>
</comment>
<dbReference type="InterPro" id="IPR025202">
    <property type="entry name" value="PLD-like_dom"/>
</dbReference>
<name>J0XVD6_9BACT</name>
<dbReference type="Pfam" id="PF13091">
    <property type="entry name" value="PLDc_2"/>
    <property type="match status" value="2"/>
</dbReference>
<dbReference type="GO" id="GO:0016891">
    <property type="term" value="F:RNA endonuclease activity producing 5'-phosphomonoesters, hydrolytic mechanism"/>
    <property type="evidence" value="ECO:0007669"/>
    <property type="project" value="TreeGrafter"/>
</dbReference>
<dbReference type="PANTHER" id="PTHR43856:SF1">
    <property type="entry name" value="MITOCHONDRIAL CARDIOLIPIN HYDROLASE"/>
    <property type="match status" value="1"/>
</dbReference>
<evidence type="ECO:0000256" key="7">
    <source>
        <dbReference type="SAM" id="SignalP"/>
    </source>
</evidence>
<dbReference type="PANTHER" id="PTHR43856">
    <property type="entry name" value="CARDIOLIPIN HYDROLASE"/>
    <property type="match status" value="1"/>
</dbReference>
<reference evidence="10" key="1">
    <citation type="journal article" date="2012" name="Stand. Genomic Sci.">
        <title>Permanent draft genome sequence of the gliding predator Saprospira grandis strain Sa g1 (= HR1).</title>
        <authorList>
            <person name="Mavromatis K."/>
            <person name="Chertkov O."/>
            <person name="Lapidus A."/>
            <person name="Nolan M."/>
            <person name="Lucas S."/>
            <person name="Tice H."/>
            <person name="Del Rio T.G."/>
            <person name="Cheng J.F."/>
            <person name="Han C."/>
            <person name="Tapia R."/>
            <person name="Bruce D."/>
            <person name="Goodwin L.A."/>
            <person name="Pitluck S."/>
            <person name="Huntemann M."/>
            <person name="Liolios K."/>
            <person name="Pagani I."/>
            <person name="Ivanova N."/>
            <person name="Mikhailova N."/>
            <person name="Pati A."/>
            <person name="Chen A."/>
            <person name="Palaniappan K."/>
            <person name="Land M."/>
            <person name="Brambilla E.M."/>
            <person name="Rohde M."/>
            <person name="Spring S."/>
            <person name="Goker M."/>
            <person name="Detter J.C."/>
            <person name="Bristow J."/>
            <person name="Eisen J.A."/>
            <person name="Markowitz V."/>
            <person name="Hugenholtz P."/>
            <person name="Kyrpides N.C."/>
            <person name="Klenk H.P."/>
            <person name="Woyke T."/>
        </authorList>
    </citation>
    <scope>NUCLEOTIDE SEQUENCE [LARGE SCALE GENOMIC DNA]</scope>
    <source>
        <strain evidence="10">DSM 2844</strain>
    </source>
</reference>
<organism evidence="9 10">
    <name type="scientific">Saprospira grandis DSM 2844</name>
    <dbReference type="NCBI Taxonomy" id="694433"/>
    <lineage>
        <taxon>Bacteria</taxon>
        <taxon>Pseudomonadati</taxon>
        <taxon>Bacteroidota</taxon>
        <taxon>Saprospiria</taxon>
        <taxon>Saprospirales</taxon>
        <taxon>Saprospiraceae</taxon>
        <taxon>Saprospira</taxon>
    </lineage>
</organism>
<keyword evidence="4" id="KW-0378">Hydrolase</keyword>
<sequence length="543" mass="59064">MKTLLPILFVLAFAPWASAQFVIFGEALQSNISNSGFSVSYTTSQSGEGILEYGLTPSLEMGFSSAGPNASSHQIALSGLQAAEVYYVRPSLIRNGDTIPSTKTAIMATASNSTGQIKIFFNKSIDVNVSNGTYPHINNSSAAIVAELIKRIDSAQTSIDVAAYNINQANIVTALNNAQTRGVVVRYIANDGTSNSALSNANFPYEEVNTTGLMHNKFLIFDAGSVYDSYVWTGSMNLTSGNIYDDFNNVVLVQDQTLAKAYSIEFNEMWGSTSTTFDVVASRAGSQKADNTPHLFMIGGKLVEQYFSPTDNTTTAIKNAVLSAGGDVSFALLTFTNNELRDAVLDRQQSGEQVAGIIENIGDQGSDYNDLNAGGVDVYADNQPHDIHHKYAIIDANTPNSDPQVVTGSHNWSQGAEDDNDENTLIIHDAEIANWYLQEFSARYCTNEGSSSCQYDPAVSVWQTELQSFKLYPNPSQGQIQIELDQAQELDYQLLNSLGQSILSGQIQGQQAQLSLNQLPKGSYYLVLYKEGQAWGRQLIQLF</sequence>
<evidence type="ECO:0000256" key="3">
    <source>
        <dbReference type="ARBA" id="ARBA00012027"/>
    </source>
</evidence>
<proteinExistence type="inferred from homology"/>
<feature type="chain" id="PRO_5003741421" description="phospholipase D" evidence="7">
    <location>
        <begin position="20"/>
        <end position="543"/>
    </location>
</feature>
<protein>
    <recommendedName>
        <fullName evidence="3">phospholipase D</fullName>
        <ecNumber evidence="3">3.1.4.4</ecNumber>
    </recommendedName>
</protein>
<dbReference type="PROSITE" id="PS50035">
    <property type="entry name" value="PLD"/>
    <property type="match status" value="1"/>
</dbReference>
<evidence type="ECO:0000259" key="8">
    <source>
        <dbReference type="PROSITE" id="PS50035"/>
    </source>
</evidence>
<dbReference type="InterPro" id="IPR026444">
    <property type="entry name" value="Secre_tail"/>
</dbReference>
<dbReference type="InterPro" id="IPR001736">
    <property type="entry name" value="PLipase_D/transphosphatidylase"/>
</dbReference>
<dbReference type="NCBIfam" id="TIGR04183">
    <property type="entry name" value="Por_Secre_tail"/>
    <property type="match status" value="1"/>
</dbReference>
<gene>
    <name evidence="9" type="ORF">SapgrDRAFT_1248</name>
</gene>
<keyword evidence="6" id="KW-0443">Lipid metabolism</keyword>
<keyword evidence="5" id="KW-0442">Lipid degradation</keyword>
<dbReference type="Pfam" id="PF18962">
    <property type="entry name" value="Por_Secre_tail"/>
    <property type="match status" value="1"/>
</dbReference>
<comment type="similarity">
    <text evidence="2">Belongs to the phospholipase D family.</text>
</comment>
<dbReference type="Gene3D" id="3.30.870.10">
    <property type="entry name" value="Endonuclease Chain A"/>
    <property type="match status" value="2"/>
</dbReference>
<feature type="signal peptide" evidence="7">
    <location>
        <begin position="1"/>
        <end position="19"/>
    </location>
</feature>
<dbReference type="HOGENOM" id="CLU_501416_0_0_10"/>
<feature type="domain" description="PLD phosphodiesterase" evidence="8">
    <location>
        <begin position="210"/>
        <end position="242"/>
    </location>
</feature>
<dbReference type="EC" id="3.1.4.4" evidence="3"/>
<dbReference type="GO" id="GO:0016042">
    <property type="term" value="P:lipid catabolic process"/>
    <property type="evidence" value="ECO:0007669"/>
    <property type="project" value="UniProtKB-KW"/>
</dbReference>
<dbReference type="Proteomes" id="UP000005113">
    <property type="component" value="Unassembled WGS sequence"/>
</dbReference>
<dbReference type="EMBL" id="JH719942">
    <property type="protein sequence ID" value="EJF52971.1"/>
    <property type="molecule type" value="Genomic_DNA"/>
</dbReference>
<evidence type="ECO:0000256" key="4">
    <source>
        <dbReference type="ARBA" id="ARBA00022801"/>
    </source>
</evidence>
<evidence type="ECO:0000313" key="10">
    <source>
        <dbReference type="Proteomes" id="UP000005113"/>
    </source>
</evidence>
<keyword evidence="7" id="KW-0732">Signal</keyword>
<dbReference type="InterPro" id="IPR051406">
    <property type="entry name" value="PLD_domain"/>
</dbReference>
<evidence type="ECO:0000256" key="5">
    <source>
        <dbReference type="ARBA" id="ARBA00022963"/>
    </source>
</evidence>
<dbReference type="AlphaFoldDB" id="J0XVD6"/>